<feature type="domain" description="DUF4097" evidence="2">
    <location>
        <begin position="160"/>
        <end position="275"/>
    </location>
</feature>
<keyword evidence="1" id="KW-0812">Transmembrane</keyword>
<dbReference type="Proteomes" id="UP000282460">
    <property type="component" value="Unassembled WGS sequence"/>
</dbReference>
<dbReference type="AlphaFoldDB" id="A0A3L7J0Z1"/>
<reference evidence="3 4" key="1">
    <citation type="submission" date="2018-10" db="EMBL/GenBank/DDBJ databases">
        <authorList>
            <person name="Li J."/>
        </authorList>
    </citation>
    <scope>NUCLEOTIDE SEQUENCE [LARGE SCALE GENOMIC DNA]</scope>
    <source>
        <strain evidence="3 4">ZD1-4</strain>
    </source>
</reference>
<keyword evidence="1" id="KW-0472">Membrane</keyword>
<evidence type="ECO:0000256" key="1">
    <source>
        <dbReference type="SAM" id="Phobius"/>
    </source>
</evidence>
<name>A0A3L7J0Z1_9MICO</name>
<evidence type="ECO:0000313" key="3">
    <source>
        <dbReference type="EMBL" id="RLQ84168.1"/>
    </source>
</evidence>
<dbReference type="Pfam" id="PF13349">
    <property type="entry name" value="DUF4097"/>
    <property type="match status" value="1"/>
</dbReference>
<dbReference type="RefSeq" id="WP_121659214.1">
    <property type="nucleotide sequence ID" value="NZ_BMEK01000002.1"/>
</dbReference>
<evidence type="ECO:0000313" key="4">
    <source>
        <dbReference type="Proteomes" id="UP000282460"/>
    </source>
</evidence>
<evidence type="ECO:0000259" key="2">
    <source>
        <dbReference type="Pfam" id="PF13349"/>
    </source>
</evidence>
<dbReference type="InterPro" id="IPR025164">
    <property type="entry name" value="Toastrack_DUF4097"/>
</dbReference>
<organism evidence="3 4">
    <name type="scientific">Mycetocola zhadangensis</name>
    <dbReference type="NCBI Taxonomy" id="1164595"/>
    <lineage>
        <taxon>Bacteria</taxon>
        <taxon>Bacillati</taxon>
        <taxon>Actinomycetota</taxon>
        <taxon>Actinomycetes</taxon>
        <taxon>Micrococcales</taxon>
        <taxon>Microbacteriaceae</taxon>
        <taxon>Mycetocola</taxon>
    </lineage>
</organism>
<dbReference type="OrthoDB" id="5107115at2"/>
<accession>A0A3L7J0Z1</accession>
<comment type="caution">
    <text evidence="3">The sequence shown here is derived from an EMBL/GenBank/DDBJ whole genome shotgun (WGS) entry which is preliminary data.</text>
</comment>
<protein>
    <recommendedName>
        <fullName evidence="2">DUF4097 domain-containing protein</fullName>
    </recommendedName>
</protein>
<dbReference type="EMBL" id="RCWJ01000002">
    <property type="protein sequence ID" value="RLQ84168.1"/>
    <property type="molecule type" value="Genomic_DNA"/>
</dbReference>
<feature type="transmembrane region" description="Helical" evidence="1">
    <location>
        <begin position="24"/>
        <end position="43"/>
    </location>
</feature>
<gene>
    <name evidence="3" type="ORF">D9V28_08050</name>
</gene>
<keyword evidence="4" id="KW-1185">Reference proteome</keyword>
<proteinExistence type="predicted"/>
<keyword evidence="1" id="KW-1133">Transmembrane helix</keyword>
<sequence>MTTPPPTGYPPAPPPQRMSRGLRLFLLIGIPILVIVLIVAFAISLSSAIRAASGGSNVSQDLNADAGSSVSIDVPNAALFLGPSDDDRVHVTMQGTYSGTKPELSLRNDDGETEITGGCPRGWFLFNRCSVRIEVQLPAELDVEAEGQNGGISASELDGDLDLSTTNGTVSVEQASGRLMLETTNGRIELTDVTSTDVEAETTNGAVLLAFTEAPDAVSARSTNGEISVRVPDDDESYRVDADTTNGKVNTADIRTDPDSDRSITARTTNGRVTVEQAG</sequence>